<evidence type="ECO:0000256" key="8">
    <source>
        <dbReference type="ARBA" id="ARBA00022840"/>
    </source>
</evidence>
<dbReference type="GO" id="GO:0009423">
    <property type="term" value="P:chorismate biosynthetic process"/>
    <property type="evidence" value="ECO:0007669"/>
    <property type="project" value="UniProtKB-UniPathway"/>
</dbReference>
<keyword evidence="4" id="KW-0028">Amino-acid biosynthesis</keyword>
<evidence type="ECO:0000313" key="11">
    <source>
        <dbReference type="EMBL" id="VAW95176.1"/>
    </source>
</evidence>
<evidence type="ECO:0000256" key="1">
    <source>
        <dbReference type="ARBA" id="ARBA00004842"/>
    </source>
</evidence>
<evidence type="ECO:0000256" key="4">
    <source>
        <dbReference type="ARBA" id="ARBA00022605"/>
    </source>
</evidence>
<protein>
    <recommendedName>
        <fullName evidence="3">shikimate kinase</fullName>
        <ecNumber evidence="3">2.7.1.71</ecNumber>
    </recommendedName>
</protein>
<evidence type="ECO:0000256" key="7">
    <source>
        <dbReference type="ARBA" id="ARBA00022777"/>
    </source>
</evidence>
<dbReference type="EMBL" id="UOFT01000042">
    <property type="protein sequence ID" value="VAW95176.1"/>
    <property type="molecule type" value="Genomic_DNA"/>
</dbReference>
<comment type="similarity">
    <text evidence="2">Belongs to the shikimate kinase family.</text>
</comment>
<dbReference type="NCBIfam" id="NF003456">
    <property type="entry name" value="PRK05057.1"/>
    <property type="match status" value="1"/>
</dbReference>
<dbReference type="PANTHER" id="PTHR21087:SF16">
    <property type="entry name" value="SHIKIMATE KINASE 1, CHLOROPLASTIC"/>
    <property type="match status" value="1"/>
</dbReference>
<dbReference type="Gene3D" id="3.40.50.300">
    <property type="entry name" value="P-loop containing nucleotide triphosphate hydrolases"/>
    <property type="match status" value="1"/>
</dbReference>
<dbReference type="CDD" id="cd00464">
    <property type="entry name" value="SK"/>
    <property type="match status" value="1"/>
</dbReference>
<sequence>MPHTQNIILVGPMGSGKTTIGRQLAKQLNMAFFDSDHEIEAKTGANIPLIFELEGEKGFRKRETTMLDELTQKNSVVLATGGGAVLAAENRKMLRQRGIVIYLSATTEQLWERTRLDKNRPLLQTGNPREKIDALLEQRDPLYKEIADIVIDTGTGNIKTTIKQIVAQLNNIK</sequence>
<keyword evidence="6" id="KW-0547">Nucleotide-binding</keyword>
<evidence type="ECO:0000256" key="3">
    <source>
        <dbReference type="ARBA" id="ARBA00012154"/>
    </source>
</evidence>
<dbReference type="PANTHER" id="PTHR21087">
    <property type="entry name" value="SHIKIMATE KINASE"/>
    <property type="match status" value="1"/>
</dbReference>
<dbReference type="AlphaFoldDB" id="A0A3B1AR25"/>
<evidence type="ECO:0000256" key="5">
    <source>
        <dbReference type="ARBA" id="ARBA00022679"/>
    </source>
</evidence>
<keyword evidence="7 11" id="KW-0418">Kinase</keyword>
<gene>
    <name evidence="11" type="ORF">MNBD_GAMMA23-485</name>
</gene>
<evidence type="ECO:0000256" key="6">
    <source>
        <dbReference type="ARBA" id="ARBA00022741"/>
    </source>
</evidence>
<dbReference type="PROSITE" id="PS01128">
    <property type="entry name" value="SHIKIMATE_KINASE"/>
    <property type="match status" value="1"/>
</dbReference>
<dbReference type="Pfam" id="PF01202">
    <property type="entry name" value="SKI"/>
    <property type="match status" value="1"/>
</dbReference>
<dbReference type="InterPro" id="IPR023000">
    <property type="entry name" value="Shikimate_kinase_CS"/>
</dbReference>
<dbReference type="GO" id="GO:0005524">
    <property type="term" value="F:ATP binding"/>
    <property type="evidence" value="ECO:0007669"/>
    <property type="project" value="UniProtKB-KW"/>
</dbReference>
<dbReference type="GO" id="GO:0005829">
    <property type="term" value="C:cytosol"/>
    <property type="evidence" value="ECO:0007669"/>
    <property type="project" value="TreeGrafter"/>
</dbReference>
<accession>A0A3B1AR25</accession>
<dbReference type="EC" id="2.7.1.71" evidence="3"/>
<dbReference type="GO" id="GO:0004765">
    <property type="term" value="F:shikimate kinase activity"/>
    <property type="evidence" value="ECO:0007669"/>
    <property type="project" value="UniProtKB-EC"/>
</dbReference>
<dbReference type="InterPro" id="IPR000623">
    <property type="entry name" value="Shikimate_kinase/TSH1"/>
</dbReference>
<dbReference type="UniPathway" id="UPA00053">
    <property type="reaction ID" value="UER00088"/>
</dbReference>
<keyword evidence="8" id="KW-0067">ATP-binding</keyword>
<dbReference type="InterPro" id="IPR031322">
    <property type="entry name" value="Shikimate/glucono_kinase"/>
</dbReference>
<dbReference type="PRINTS" id="PR01100">
    <property type="entry name" value="SHIKIMTKNASE"/>
</dbReference>
<evidence type="ECO:0000256" key="9">
    <source>
        <dbReference type="ARBA" id="ARBA00023141"/>
    </source>
</evidence>
<comment type="catalytic activity">
    <reaction evidence="10">
        <text>shikimate + ATP = 3-phosphoshikimate + ADP + H(+)</text>
        <dbReference type="Rhea" id="RHEA:13121"/>
        <dbReference type="ChEBI" id="CHEBI:15378"/>
        <dbReference type="ChEBI" id="CHEBI:30616"/>
        <dbReference type="ChEBI" id="CHEBI:36208"/>
        <dbReference type="ChEBI" id="CHEBI:145989"/>
        <dbReference type="ChEBI" id="CHEBI:456216"/>
        <dbReference type="EC" id="2.7.1.71"/>
    </reaction>
</comment>
<dbReference type="InterPro" id="IPR027417">
    <property type="entry name" value="P-loop_NTPase"/>
</dbReference>
<comment type="pathway">
    <text evidence="1">Metabolic intermediate biosynthesis; chorismate biosynthesis; chorismate from D-erythrose 4-phosphate and phosphoenolpyruvate: step 5/7.</text>
</comment>
<evidence type="ECO:0000256" key="2">
    <source>
        <dbReference type="ARBA" id="ARBA00006997"/>
    </source>
</evidence>
<proteinExistence type="inferred from homology"/>
<keyword evidence="5 11" id="KW-0808">Transferase</keyword>
<evidence type="ECO:0000256" key="10">
    <source>
        <dbReference type="ARBA" id="ARBA00048567"/>
    </source>
</evidence>
<dbReference type="GO" id="GO:0008652">
    <property type="term" value="P:amino acid biosynthetic process"/>
    <property type="evidence" value="ECO:0007669"/>
    <property type="project" value="UniProtKB-KW"/>
</dbReference>
<reference evidence="11" key="1">
    <citation type="submission" date="2018-06" db="EMBL/GenBank/DDBJ databases">
        <authorList>
            <person name="Zhirakovskaya E."/>
        </authorList>
    </citation>
    <scope>NUCLEOTIDE SEQUENCE</scope>
</reference>
<dbReference type="HAMAP" id="MF_00109">
    <property type="entry name" value="Shikimate_kinase"/>
    <property type="match status" value="1"/>
</dbReference>
<keyword evidence="9" id="KW-0057">Aromatic amino acid biosynthesis</keyword>
<name>A0A3B1AR25_9ZZZZ</name>
<organism evidence="11">
    <name type="scientific">hydrothermal vent metagenome</name>
    <dbReference type="NCBI Taxonomy" id="652676"/>
    <lineage>
        <taxon>unclassified sequences</taxon>
        <taxon>metagenomes</taxon>
        <taxon>ecological metagenomes</taxon>
    </lineage>
</organism>
<dbReference type="GO" id="GO:0009073">
    <property type="term" value="P:aromatic amino acid family biosynthetic process"/>
    <property type="evidence" value="ECO:0007669"/>
    <property type="project" value="UniProtKB-KW"/>
</dbReference>
<dbReference type="SUPFAM" id="SSF52540">
    <property type="entry name" value="P-loop containing nucleoside triphosphate hydrolases"/>
    <property type="match status" value="1"/>
</dbReference>